<dbReference type="PANTHER" id="PTHR19134:SF559">
    <property type="entry name" value="TYROSINE-PROTEIN PHOSPHATASE DOMAIN-CONTAINING PROTEIN"/>
    <property type="match status" value="1"/>
</dbReference>
<organism evidence="3 4">
    <name type="scientific">Candidula unifasciata</name>
    <dbReference type="NCBI Taxonomy" id="100452"/>
    <lineage>
        <taxon>Eukaryota</taxon>
        <taxon>Metazoa</taxon>
        <taxon>Spiralia</taxon>
        <taxon>Lophotrochozoa</taxon>
        <taxon>Mollusca</taxon>
        <taxon>Gastropoda</taxon>
        <taxon>Heterobranchia</taxon>
        <taxon>Euthyneura</taxon>
        <taxon>Panpulmonata</taxon>
        <taxon>Eupulmonata</taxon>
        <taxon>Stylommatophora</taxon>
        <taxon>Helicina</taxon>
        <taxon>Helicoidea</taxon>
        <taxon>Geomitridae</taxon>
        <taxon>Candidula</taxon>
    </lineage>
</organism>
<dbReference type="SMART" id="SM00404">
    <property type="entry name" value="PTPc_motif"/>
    <property type="match status" value="1"/>
</dbReference>
<dbReference type="PANTHER" id="PTHR19134">
    <property type="entry name" value="RECEPTOR-TYPE TYROSINE-PROTEIN PHOSPHATASE"/>
    <property type="match status" value="1"/>
</dbReference>
<dbReference type="InterPro" id="IPR050348">
    <property type="entry name" value="Protein-Tyr_Phosphatase"/>
</dbReference>
<dbReference type="CDD" id="cd00047">
    <property type="entry name" value="PTPc"/>
    <property type="match status" value="1"/>
</dbReference>
<protein>
    <recommendedName>
        <fullName evidence="5">Tyrosine-protein phosphatase domain-containing protein</fullName>
    </recommendedName>
</protein>
<comment type="caution">
    <text evidence="3">The sequence shown here is derived from an EMBL/GenBank/DDBJ whole genome shotgun (WGS) entry which is preliminary data.</text>
</comment>
<dbReference type="Gene3D" id="3.90.190.10">
    <property type="entry name" value="Protein tyrosine phosphatase superfamily"/>
    <property type="match status" value="1"/>
</dbReference>
<evidence type="ECO:0000259" key="2">
    <source>
        <dbReference type="PROSITE" id="PS50056"/>
    </source>
</evidence>
<dbReference type="OrthoDB" id="6153587at2759"/>
<sequence>MGEYINAVLLPSLTNQSSQILTQLPLPATVTDFWRLVTQYNVSLIAAFELDSDDPTIGAYIPSGSGVPLQCGPFEIKITSGQSNELWEETVLLALKQKKRKPSLTTSSLRTQEHRVTHLKCTKCDFDPGNILTFIQKLRSHRQNDKSRILFMCRNGALYSGLVCVLTLLLDRINTDHQVSIPLAVGTVKTIRPQVIPTLDQYRTLYQALNLYCETDNTYSNCADVTSNTKQAVETGVTNTAFVDNDNNSENVYANF</sequence>
<dbReference type="Proteomes" id="UP000678393">
    <property type="component" value="Unassembled WGS sequence"/>
</dbReference>
<evidence type="ECO:0008006" key="5">
    <source>
        <dbReference type="Google" id="ProtNLM"/>
    </source>
</evidence>
<dbReference type="InterPro" id="IPR000242">
    <property type="entry name" value="PTP_cat"/>
</dbReference>
<dbReference type="GO" id="GO:0004725">
    <property type="term" value="F:protein tyrosine phosphatase activity"/>
    <property type="evidence" value="ECO:0007669"/>
    <property type="project" value="InterPro"/>
</dbReference>
<dbReference type="InterPro" id="IPR029021">
    <property type="entry name" value="Prot-tyrosine_phosphatase-like"/>
</dbReference>
<dbReference type="InterPro" id="IPR003595">
    <property type="entry name" value="Tyr_Pase_cat"/>
</dbReference>
<dbReference type="Pfam" id="PF00102">
    <property type="entry name" value="Y_phosphatase"/>
    <property type="match status" value="1"/>
</dbReference>
<dbReference type="EMBL" id="CAJHNH020000614">
    <property type="protein sequence ID" value="CAG5118838.1"/>
    <property type="molecule type" value="Genomic_DNA"/>
</dbReference>
<gene>
    <name evidence="3" type="ORF">CUNI_LOCUS4396</name>
</gene>
<evidence type="ECO:0000313" key="3">
    <source>
        <dbReference type="EMBL" id="CAG5118838.1"/>
    </source>
</evidence>
<evidence type="ECO:0000313" key="4">
    <source>
        <dbReference type="Proteomes" id="UP000678393"/>
    </source>
</evidence>
<name>A0A8S3YQT5_9EUPU</name>
<dbReference type="SUPFAM" id="SSF52799">
    <property type="entry name" value="(Phosphotyrosine protein) phosphatases II"/>
    <property type="match status" value="1"/>
</dbReference>
<dbReference type="PROSITE" id="PS50055">
    <property type="entry name" value="TYR_PHOSPHATASE_PTP"/>
    <property type="match status" value="1"/>
</dbReference>
<feature type="domain" description="Tyrosine-protein phosphatase" evidence="1">
    <location>
        <begin position="1"/>
        <end position="212"/>
    </location>
</feature>
<dbReference type="PROSITE" id="PS50056">
    <property type="entry name" value="TYR_PHOSPHATASE_2"/>
    <property type="match status" value="1"/>
</dbReference>
<proteinExistence type="predicted"/>
<keyword evidence="4" id="KW-1185">Reference proteome</keyword>
<accession>A0A8S3YQT5</accession>
<reference evidence="3" key="1">
    <citation type="submission" date="2021-04" db="EMBL/GenBank/DDBJ databases">
        <authorList>
            <consortium name="Molecular Ecology Group"/>
        </authorList>
    </citation>
    <scope>NUCLEOTIDE SEQUENCE</scope>
</reference>
<dbReference type="InterPro" id="IPR000387">
    <property type="entry name" value="Tyr_Pase_dom"/>
</dbReference>
<dbReference type="SMART" id="SM00194">
    <property type="entry name" value="PTPc"/>
    <property type="match status" value="1"/>
</dbReference>
<dbReference type="AlphaFoldDB" id="A0A8S3YQT5"/>
<evidence type="ECO:0000259" key="1">
    <source>
        <dbReference type="PROSITE" id="PS50055"/>
    </source>
</evidence>
<feature type="domain" description="Tyrosine specific protein phosphatases" evidence="2">
    <location>
        <begin position="129"/>
        <end position="203"/>
    </location>
</feature>